<evidence type="ECO:0000313" key="1">
    <source>
        <dbReference type="EMBL" id="MDQ0010529.1"/>
    </source>
</evidence>
<comment type="caution">
    <text evidence="1">The sequence shown here is derived from an EMBL/GenBank/DDBJ whole genome shotgun (WGS) entry which is preliminary data.</text>
</comment>
<keyword evidence="2" id="KW-1185">Reference proteome</keyword>
<gene>
    <name evidence="1" type="ORF">J2T07_002719</name>
</gene>
<proteinExistence type="predicted"/>
<dbReference type="EMBL" id="JAUSSK010000003">
    <property type="protein sequence ID" value="MDQ0010529.1"/>
    <property type="molecule type" value="Genomic_DNA"/>
</dbReference>
<protein>
    <recommendedName>
        <fullName evidence="3">DUF3077 family protein</fullName>
    </recommendedName>
</protein>
<sequence length="100" mass="10791">MGNESAVAKVSELFSFNGKYSIPDENRPHQLLNDASNFLSSAIEIFLGEIEGIDCLSRSAGDLGRGQRLWGAYHLFQMAQGTVDAANSRLGRTRGGEGQS</sequence>
<name>A0ABT9SZT7_9GAMM</name>
<accession>A0ABT9SZT7</accession>
<organism evidence="1 2">
    <name type="scientific">Luteibacter jiangsuensis</name>
    <dbReference type="NCBI Taxonomy" id="637577"/>
    <lineage>
        <taxon>Bacteria</taxon>
        <taxon>Pseudomonadati</taxon>
        <taxon>Pseudomonadota</taxon>
        <taxon>Gammaproteobacteria</taxon>
        <taxon>Lysobacterales</taxon>
        <taxon>Rhodanobacteraceae</taxon>
        <taxon>Luteibacter</taxon>
    </lineage>
</organism>
<dbReference type="RefSeq" id="WP_306850611.1">
    <property type="nucleotide sequence ID" value="NZ_JAUSSK010000003.1"/>
</dbReference>
<evidence type="ECO:0000313" key="2">
    <source>
        <dbReference type="Proteomes" id="UP001237737"/>
    </source>
</evidence>
<evidence type="ECO:0008006" key="3">
    <source>
        <dbReference type="Google" id="ProtNLM"/>
    </source>
</evidence>
<reference evidence="1 2" key="1">
    <citation type="submission" date="2023-07" db="EMBL/GenBank/DDBJ databases">
        <title>Sorghum-associated microbial communities from plants grown in Nebraska, USA.</title>
        <authorList>
            <person name="Schachtman D."/>
        </authorList>
    </citation>
    <scope>NUCLEOTIDE SEQUENCE [LARGE SCALE GENOMIC DNA]</scope>
    <source>
        <strain evidence="1 2">CC60</strain>
    </source>
</reference>
<dbReference type="Proteomes" id="UP001237737">
    <property type="component" value="Unassembled WGS sequence"/>
</dbReference>